<dbReference type="InterPro" id="IPR001650">
    <property type="entry name" value="Helicase_C-like"/>
</dbReference>
<organism evidence="14 15">
    <name type="scientific">Caldimicrobium thiodismutans</name>
    <dbReference type="NCBI Taxonomy" id="1653476"/>
    <lineage>
        <taxon>Bacteria</taxon>
        <taxon>Pseudomonadati</taxon>
        <taxon>Thermodesulfobacteriota</taxon>
        <taxon>Thermodesulfobacteria</taxon>
        <taxon>Thermodesulfobacteriales</taxon>
        <taxon>Thermodesulfobacteriaceae</taxon>
        <taxon>Caldimicrobium</taxon>
    </lineage>
</organism>
<comment type="cofactor">
    <cofactor evidence="12">
        <name>Zn(2+)</name>
        <dbReference type="ChEBI" id="CHEBI:29105"/>
    </cofactor>
    <text evidence="12">Binds 2 zinc ions per subunit.</text>
</comment>
<dbReference type="PROSITE" id="PS51192">
    <property type="entry name" value="HELICASE_ATP_BIND_1"/>
    <property type="match status" value="1"/>
</dbReference>
<keyword evidence="5 12" id="KW-0378">Hydrolase</keyword>
<evidence type="ECO:0000256" key="8">
    <source>
        <dbReference type="ARBA" id="ARBA00022840"/>
    </source>
</evidence>
<feature type="binding site" evidence="12">
    <location>
        <position position="490"/>
    </location>
    <ligand>
        <name>Zn(2+)</name>
        <dbReference type="ChEBI" id="CHEBI:29105"/>
        <label>1</label>
    </ligand>
</feature>
<dbReference type="GO" id="GO:0043138">
    <property type="term" value="F:3'-5' DNA helicase activity"/>
    <property type="evidence" value="ECO:0007669"/>
    <property type="project" value="UniProtKB-EC"/>
</dbReference>
<dbReference type="FunFam" id="3.40.50.300:FF:000489">
    <property type="entry name" value="Primosome assembly protein PriA"/>
    <property type="match status" value="1"/>
</dbReference>
<dbReference type="KEGG" id="cthi:THC_0844"/>
<comment type="catalytic activity">
    <reaction evidence="11 12">
        <text>ATP + H2O = ADP + phosphate + H(+)</text>
        <dbReference type="Rhea" id="RHEA:13065"/>
        <dbReference type="ChEBI" id="CHEBI:15377"/>
        <dbReference type="ChEBI" id="CHEBI:15378"/>
        <dbReference type="ChEBI" id="CHEBI:30616"/>
        <dbReference type="ChEBI" id="CHEBI:43474"/>
        <dbReference type="ChEBI" id="CHEBI:456216"/>
        <dbReference type="EC" id="5.6.2.4"/>
    </reaction>
</comment>
<evidence type="ECO:0000256" key="12">
    <source>
        <dbReference type="HAMAP-Rule" id="MF_00983"/>
    </source>
</evidence>
<dbReference type="GO" id="GO:0008270">
    <property type="term" value="F:zinc ion binding"/>
    <property type="evidence" value="ECO:0007669"/>
    <property type="project" value="UniProtKB-UniRule"/>
</dbReference>
<dbReference type="Pfam" id="PF00270">
    <property type="entry name" value="DEAD"/>
    <property type="match status" value="1"/>
</dbReference>
<dbReference type="Pfam" id="PF18319">
    <property type="entry name" value="Zn_ribbon_PriA"/>
    <property type="match status" value="1"/>
</dbReference>
<dbReference type="InterPro" id="IPR027417">
    <property type="entry name" value="P-loop_NTPase"/>
</dbReference>
<dbReference type="PANTHER" id="PTHR30580:SF0">
    <property type="entry name" value="PRIMOSOMAL PROTEIN N"/>
    <property type="match status" value="1"/>
</dbReference>
<dbReference type="InterPro" id="IPR005259">
    <property type="entry name" value="PriA"/>
</dbReference>
<dbReference type="Proteomes" id="UP000068196">
    <property type="component" value="Chromosome"/>
</dbReference>
<feature type="binding site" evidence="12">
    <location>
        <position position="496"/>
    </location>
    <ligand>
        <name>Zn(2+)</name>
        <dbReference type="ChEBI" id="CHEBI:29105"/>
        <label>2</label>
    </ligand>
</feature>
<keyword evidence="6 12" id="KW-0347">Helicase</keyword>
<dbReference type="OrthoDB" id="9759544at2"/>
<evidence type="ECO:0000259" key="13">
    <source>
        <dbReference type="PROSITE" id="PS51192"/>
    </source>
</evidence>
<proteinExistence type="inferred from homology"/>
<gene>
    <name evidence="12" type="primary">priA</name>
    <name evidence="14" type="ORF">THC_0844</name>
</gene>
<comment type="subunit">
    <text evidence="12">Component of the replication restart primosome.</text>
</comment>
<dbReference type="GO" id="GO:0006302">
    <property type="term" value="P:double-strand break repair"/>
    <property type="evidence" value="ECO:0007669"/>
    <property type="project" value="InterPro"/>
</dbReference>
<dbReference type="SUPFAM" id="SSF52540">
    <property type="entry name" value="P-loop containing nucleoside triphosphate hydrolases"/>
    <property type="match status" value="2"/>
</dbReference>
<evidence type="ECO:0000313" key="14">
    <source>
        <dbReference type="EMBL" id="BAU23231.1"/>
    </source>
</evidence>
<dbReference type="GO" id="GO:0003677">
    <property type="term" value="F:DNA binding"/>
    <property type="evidence" value="ECO:0007669"/>
    <property type="project" value="UniProtKB-UniRule"/>
</dbReference>
<evidence type="ECO:0000256" key="9">
    <source>
        <dbReference type="ARBA" id="ARBA00023125"/>
    </source>
</evidence>
<dbReference type="GO" id="GO:0006310">
    <property type="term" value="P:DNA recombination"/>
    <property type="evidence" value="ECO:0007669"/>
    <property type="project" value="InterPro"/>
</dbReference>
<dbReference type="InterPro" id="IPR011545">
    <property type="entry name" value="DEAD/DEAH_box_helicase_dom"/>
</dbReference>
<dbReference type="InterPro" id="IPR014001">
    <property type="entry name" value="Helicase_ATP-bd"/>
</dbReference>
<feature type="binding site" evidence="12">
    <location>
        <position position="527"/>
    </location>
    <ligand>
        <name>Zn(2+)</name>
        <dbReference type="ChEBI" id="CHEBI:29105"/>
        <label>1</label>
    </ligand>
</feature>
<dbReference type="PATRIC" id="fig|1653476.3.peg.875"/>
<comment type="catalytic activity">
    <reaction evidence="12">
        <text>Couples ATP hydrolysis with the unwinding of duplex DNA by translocating in the 3'-5' direction.</text>
        <dbReference type="EC" id="5.6.2.4"/>
    </reaction>
</comment>
<dbReference type="AlphaFoldDB" id="A0A0U5AXR0"/>
<dbReference type="InterPro" id="IPR042115">
    <property type="entry name" value="PriA_3primeBD_sf"/>
</dbReference>
<dbReference type="GO" id="GO:0006269">
    <property type="term" value="P:DNA replication, synthesis of primer"/>
    <property type="evidence" value="ECO:0007669"/>
    <property type="project" value="UniProtKB-KW"/>
</dbReference>
<reference evidence="15" key="2">
    <citation type="journal article" date="2016" name="Int. J. Syst. Evol. Microbiol.">
        <title>Caldimicrobium thiodismutans sp. nov., a sulfur-disproportionating bacterium isolated from a hot spring.</title>
        <authorList>
            <person name="Kojima H."/>
            <person name="Umezawa K."/>
            <person name="Fukui M."/>
        </authorList>
    </citation>
    <scope>NUCLEOTIDE SEQUENCE [LARGE SCALE GENOMIC DNA]</scope>
    <source>
        <strain evidence="15">TF1</strain>
    </source>
</reference>
<dbReference type="RefSeq" id="WP_068513770.1">
    <property type="nucleotide sequence ID" value="NZ_AP014945.1"/>
</dbReference>
<dbReference type="CDD" id="cd17929">
    <property type="entry name" value="DEXHc_priA"/>
    <property type="match status" value="1"/>
</dbReference>
<keyword evidence="3 12" id="KW-0479">Metal-binding</keyword>
<accession>A0A0U5AXR0</accession>
<name>A0A0U5AXR0_9BACT</name>
<protein>
    <recommendedName>
        <fullName evidence="12">Replication restart protein PriA</fullName>
    </recommendedName>
    <alternativeName>
        <fullName evidence="12">ATP-dependent DNA helicase PriA</fullName>
        <ecNumber evidence="12">5.6.2.4</ecNumber>
    </alternativeName>
    <alternativeName>
        <fullName evidence="12">DNA 3'-5' helicase PriA</fullName>
    </alternativeName>
</protein>
<evidence type="ECO:0000256" key="5">
    <source>
        <dbReference type="ARBA" id="ARBA00022801"/>
    </source>
</evidence>
<dbReference type="PANTHER" id="PTHR30580">
    <property type="entry name" value="PRIMOSOMAL PROTEIN N"/>
    <property type="match status" value="1"/>
</dbReference>
<evidence type="ECO:0000256" key="4">
    <source>
        <dbReference type="ARBA" id="ARBA00022741"/>
    </source>
</evidence>
<comment type="function">
    <text evidence="12">Initiates the restart of stalled replication forks, which reloads the replicative helicase on sites other than the origin of replication. Recognizes and binds to abandoned replication forks and remodels them to uncover a helicase loading site. Promotes assembly of the primosome at these replication forks.</text>
</comment>
<keyword evidence="4 12" id="KW-0547">Nucleotide-binding</keyword>
<feature type="binding site" evidence="12">
    <location>
        <position position="487"/>
    </location>
    <ligand>
        <name>Zn(2+)</name>
        <dbReference type="ChEBI" id="CHEBI:29105"/>
        <label>1</label>
    </ligand>
</feature>
<evidence type="ECO:0000256" key="2">
    <source>
        <dbReference type="ARBA" id="ARBA00022705"/>
    </source>
</evidence>
<keyword evidence="7 12" id="KW-0862">Zinc</keyword>
<dbReference type="Pfam" id="PF18074">
    <property type="entry name" value="PriA_C"/>
    <property type="match status" value="1"/>
</dbReference>
<dbReference type="EMBL" id="AP014945">
    <property type="protein sequence ID" value="BAU23231.1"/>
    <property type="molecule type" value="Genomic_DNA"/>
</dbReference>
<dbReference type="Gene3D" id="3.40.50.300">
    <property type="entry name" value="P-loop containing nucleotide triphosphate hydrolases"/>
    <property type="match status" value="2"/>
</dbReference>
<evidence type="ECO:0000256" key="6">
    <source>
        <dbReference type="ARBA" id="ARBA00022806"/>
    </source>
</evidence>
<evidence type="ECO:0000256" key="3">
    <source>
        <dbReference type="ARBA" id="ARBA00022723"/>
    </source>
</evidence>
<dbReference type="GO" id="GO:0016887">
    <property type="term" value="F:ATP hydrolysis activity"/>
    <property type="evidence" value="ECO:0007669"/>
    <property type="project" value="RHEA"/>
</dbReference>
<evidence type="ECO:0000313" key="15">
    <source>
        <dbReference type="Proteomes" id="UP000068196"/>
    </source>
</evidence>
<dbReference type="InterPro" id="IPR040498">
    <property type="entry name" value="PriA_CRR"/>
</dbReference>
<dbReference type="GO" id="GO:0006270">
    <property type="term" value="P:DNA replication initiation"/>
    <property type="evidence" value="ECO:0007669"/>
    <property type="project" value="TreeGrafter"/>
</dbReference>
<dbReference type="SMART" id="SM00487">
    <property type="entry name" value="DEXDc"/>
    <property type="match status" value="1"/>
</dbReference>
<dbReference type="InterPro" id="IPR041236">
    <property type="entry name" value="PriA_C"/>
</dbReference>
<dbReference type="EC" id="5.6.2.4" evidence="12"/>
<keyword evidence="1 12" id="KW-0639">Primosome</keyword>
<evidence type="ECO:0000256" key="11">
    <source>
        <dbReference type="ARBA" id="ARBA00048988"/>
    </source>
</evidence>
<dbReference type="Gene3D" id="3.40.1440.60">
    <property type="entry name" value="PriA, 3(prime) DNA-binding domain"/>
    <property type="match status" value="1"/>
</dbReference>
<dbReference type="SMART" id="SM00490">
    <property type="entry name" value="HELICc"/>
    <property type="match status" value="1"/>
</dbReference>
<evidence type="ECO:0000256" key="1">
    <source>
        <dbReference type="ARBA" id="ARBA00022515"/>
    </source>
</evidence>
<sequence>MYLLEVALPLPLFKNFHYLSENFILPGVRVVAPFGKQKIVGIVLKIESAMQGLLDPSIEYKEIEDVLDPLPLYPPKLFPFLEWVSGYYQSPLGIVLKMALPSGVFRVPARRIYLTKAGQKALKEGSLPRAFEEISSKGMGLKQFLKKTKIQMKKIKNWAHLGLLELKTEIPRVKIPVEVFYRLVKSPPSEIAKKILPLFNETDEVPEKVIKEALKAKEIKKLQEEGYLERVEYPKMRKITLPLEPLRNYQLTPAQQRILRRLISTLKEGGYHPFLLYGVTGSGKSLIYLELVKEALAQGKRVLFLLPEIALTHYIERLLFHHFKDKMALLHSALTPQQRLSEWMKILDGRASLVIGTRSSIFAPIENLGLIIVDEEHDSSYKEENLPCRYQARDLALVRGKMEGALVLLGSATPSLKSYYYARTGKYELLTLKERPFVKMPEVKLIQNKKFKLITQQVQMEIERSLREGKSVFVYLNRRGYAPLVKCEDCGYILTCPNCGIPLTYHREEDFLLCHYCSLTLKARILCPQCQRGKWRFLRFGTERIEEEMQKLFPEAEILRFDRDAVNSEKKLNLLMERIYQPSPKIIVGTQMGVHGHNFPQVNLVVILRAEEGLFLPHYKAHERTFQLLLQAEGRAGRKDEQGKVLIQTALPDHHVIQQALNQDYEGFFQGELLNRKKYGFPPFRKLALLRFIGISEEKLKEKALEIKLNLEKLKEEKGLPVEILGPSPCPLRKLRGFYRWQILIKGEKYSDLKPLLIYLKDLLFSGLKLELDIDPEDLL</sequence>
<dbReference type="NCBIfam" id="TIGR00595">
    <property type="entry name" value="priA"/>
    <property type="match status" value="1"/>
</dbReference>
<feature type="binding site" evidence="12">
    <location>
        <position position="514"/>
    </location>
    <ligand>
        <name>Zn(2+)</name>
        <dbReference type="ChEBI" id="CHEBI:29105"/>
        <label>2</label>
    </ligand>
</feature>
<evidence type="ECO:0000256" key="10">
    <source>
        <dbReference type="ARBA" id="ARBA00023235"/>
    </source>
</evidence>
<feature type="domain" description="Helicase ATP-binding" evidence="13">
    <location>
        <begin position="265"/>
        <end position="432"/>
    </location>
</feature>
<feature type="binding site" evidence="12">
    <location>
        <position position="517"/>
    </location>
    <ligand>
        <name>Zn(2+)</name>
        <dbReference type="ChEBI" id="CHEBI:29105"/>
        <label>2</label>
    </ligand>
</feature>
<feature type="binding site" evidence="12">
    <location>
        <position position="530"/>
    </location>
    <ligand>
        <name>Zn(2+)</name>
        <dbReference type="ChEBI" id="CHEBI:29105"/>
        <label>1</label>
    </ligand>
</feature>
<keyword evidence="8 12" id="KW-0067">ATP-binding</keyword>
<dbReference type="Pfam" id="PF17764">
    <property type="entry name" value="PriA_3primeBD"/>
    <property type="match status" value="1"/>
</dbReference>
<keyword evidence="9 12" id="KW-0238">DNA-binding</keyword>
<dbReference type="STRING" id="1653476.THC_0844"/>
<dbReference type="GO" id="GO:0005524">
    <property type="term" value="F:ATP binding"/>
    <property type="evidence" value="ECO:0007669"/>
    <property type="project" value="UniProtKB-UniRule"/>
</dbReference>
<dbReference type="HAMAP" id="MF_00983">
    <property type="entry name" value="PriA"/>
    <property type="match status" value="1"/>
</dbReference>
<feature type="binding site" evidence="12">
    <location>
        <position position="499"/>
    </location>
    <ligand>
        <name>Zn(2+)</name>
        <dbReference type="ChEBI" id="CHEBI:29105"/>
        <label>2</label>
    </ligand>
</feature>
<keyword evidence="15" id="KW-1185">Reference proteome</keyword>
<keyword evidence="10 12" id="KW-0413">Isomerase</keyword>
<dbReference type="InterPro" id="IPR041222">
    <property type="entry name" value="PriA_3primeBD"/>
</dbReference>
<reference evidence="14 15" key="1">
    <citation type="journal article" date="2016" name="Int. J. Syst. Evol. Microbiol.">
        <title>Caldimicrobium thiodismutans sp. nov., a sulfur-disproportionating bacterium isolated from a hot spring, and emended description of the genus Caldimicrobium.</title>
        <authorList>
            <person name="Kojima H."/>
            <person name="Umezawa K."/>
            <person name="Fukui M."/>
        </authorList>
    </citation>
    <scope>NUCLEOTIDE SEQUENCE [LARGE SCALE GENOMIC DNA]</scope>
    <source>
        <strain evidence="14 15">TF1</strain>
    </source>
</reference>
<keyword evidence="2 12" id="KW-0235">DNA replication</keyword>
<comment type="similarity">
    <text evidence="12">Belongs to the helicase family. PriA subfamily.</text>
</comment>
<evidence type="ECO:0000256" key="7">
    <source>
        <dbReference type="ARBA" id="ARBA00022833"/>
    </source>
</evidence>
<dbReference type="GO" id="GO:1990077">
    <property type="term" value="C:primosome complex"/>
    <property type="evidence" value="ECO:0007669"/>
    <property type="project" value="UniProtKB-UniRule"/>
</dbReference>